<feature type="compositionally biased region" description="Polar residues" evidence="1">
    <location>
        <begin position="7"/>
        <end position="20"/>
    </location>
</feature>
<feature type="compositionally biased region" description="Basic and acidic residues" evidence="1">
    <location>
        <begin position="161"/>
        <end position="197"/>
    </location>
</feature>
<feature type="compositionally biased region" description="Low complexity" evidence="1">
    <location>
        <begin position="113"/>
        <end position="135"/>
    </location>
</feature>
<accession>A0A0L0C4E7</accession>
<organism evidence="2 3">
    <name type="scientific">Lucilia cuprina</name>
    <name type="common">Green bottle fly</name>
    <name type="synonym">Australian sheep blowfly</name>
    <dbReference type="NCBI Taxonomy" id="7375"/>
    <lineage>
        <taxon>Eukaryota</taxon>
        <taxon>Metazoa</taxon>
        <taxon>Ecdysozoa</taxon>
        <taxon>Arthropoda</taxon>
        <taxon>Hexapoda</taxon>
        <taxon>Insecta</taxon>
        <taxon>Pterygota</taxon>
        <taxon>Neoptera</taxon>
        <taxon>Endopterygota</taxon>
        <taxon>Diptera</taxon>
        <taxon>Brachycera</taxon>
        <taxon>Muscomorpha</taxon>
        <taxon>Oestroidea</taxon>
        <taxon>Calliphoridae</taxon>
        <taxon>Luciliinae</taxon>
        <taxon>Lucilia</taxon>
    </lineage>
</organism>
<evidence type="ECO:0000313" key="2">
    <source>
        <dbReference type="EMBL" id="KNC27117.1"/>
    </source>
</evidence>
<feature type="compositionally biased region" description="Polar residues" evidence="1">
    <location>
        <begin position="136"/>
        <end position="145"/>
    </location>
</feature>
<protein>
    <submittedName>
        <fullName evidence="2">Uncharacterized protein</fullName>
    </submittedName>
</protein>
<feature type="compositionally biased region" description="Polar residues" evidence="1">
    <location>
        <begin position="30"/>
        <end position="41"/>
    </location>
</feature>
<evidence type="ECO:0000313" key="3">
    <source>
        <dbReference type="Proteomes" id="UP000037069"/>
    </source>
</evidence>
<dbReference type="Proteomes" id="UP000037069">
    <property type="component" value="Unassembled WGS sequence"/>
</dbReference>
<gene>
    <name evidence="2" type="ORF">FF38_12651</name>
</gene>
<evidence type="ECO:0000256" key="1">
    <source>
        <dbReference type="SAM" id="MobiDB-lite"/>
    </source>
</evidence>
<dbReference type="AlphaFoldDB" id="A0A0L0C4E7"/>
<reference evidence="2 3" key="1">
    <citation type="journal article" date="2015" name="Nat. Commun.">
        <title>Lucilia cuprina genome unlocks parasitic fly biology to underpin future interventions.</title>
        <authorList>
            <person name="Anstead C.A."/>
            <person name="Korhonen P.K."/>
            <person name="Young N.D."/>
            <person name="Hall R.S."/>
            <person name="Jex A.R."/>
            <person name="Murali S.C."/>
            <person name="Hughes D.S."/>
            <person name="Lee S.F."/>
            <person name="Perry T."/>
            <person name="Stroehlein A.J."/>
            <person name="Ansell B.R."/>
            <person name="Breugelmans B."/>
            <person name="Hofmann A."/>
            <person name="Qu J."/>
            <person name="Dugan S."/>
            <person name="Lee S.L."/>
            <person name="Chao H."/>
            <person name="Dinh H."/>
            <person name="Han Y."/>
            <person name="Doddapaneni H.V."/>
            <person name="Worley K.C."/>
            <person name="Muzny D.M."/>
            <person name="Ioannidis P."/>
            <person name="Waterhouse R.M."/>
            <person name="Zdobnov E.M."/>
            <person name="James P.J."/>
            <person name="Bagnall N.H."/>
            <person name="Kotze A.C."/>
            <person name="Gibbs R.A."/>
            <person name="Richards S."/>
            <person name="Batterham P."/>
            <person name="Gasser R.B."/>
        </authorList>
    </citation>
    <scope>NUCLEOTIDE SEQUENCE [LARGE SCALE GENOMIC DNA]</scope>
    <source>
        <strain evidence="2 3">LS</strain>
        <tissue evidence="2">Full body</tissue>
    </source>
</reference>
<dbReference type="OrthoDB" id="7614304at2759"/>
<dbReference type="EMBL" id="JRES01000933">
    <property type="protein sequence ID" value="KNC27117.1"/>
    <property type="molecule type" value="Genomic_DNA"/>
</dbReference>
<keyword evidence="3" id="KW-1185">Reference proteome</keyword>
<proteinExistence type="predicted"/>
<sequence>MDDYDYMSTQSRAPQHSQYQPYAKRPISPQIPQYRTPSTASPVEKNQDSAPQMDYLSMLKSLKTMWDLYQSFTSSWNTIAERRNREEQLAQQKYKQMQQIRINSKKPPKFNNKKNGTQTTKNPRKQTTTTTTATPILNSSEMYTSSEEEVVAVKKQPLAKVEPRKDMKGGRVKSKNEDNLRDKRQTETTDVGEGRYIKGDPLKGYYDFVITEEQN</sequence>
<feature type="region of interest" description="Disordered" evidence="1">
    <location>
        <begin position="104"/>
        <end position="197"/>
    </location>
</feature>
<name>A0A0L0C4E7_LUCCU</name>
<feature type="region of interest" description="Disordered" evidence="1">
    <location>
        <begin position="1"/>
        <end position="49"/>
    </location>
</feature>
<dbReference type="STRING" id="7375.A0A0L0C4E7"/>
<comment type="caution">
    <text evidence="2">The sequence shown here is derived from an EMBL/GenBank/DDBJ whole genome shotgun (WGS) entry which is preliminary data.</text>
</comment>